<evidence type="ECO:0000313" key="1">
    <source>
        <dbReference type="EMBL" id="CAH0489900.1"/>
    </source>
</evidence>
<keyword evidence="2" id="KW-1185">Reference proteome</keyword>
<dbReference type="InterPro" id="IPR042089">
    <property type="entry name" value="Peptidase_M13_dom_2"/>
</dbReference>
<name>A0ABN8C7E8_9STRA</name>
<accession>A0ABN8C7E8</accession>
<proteinExistence type="predicted"/>
<dbReference type="Proteomes" id="UP001157938">
    <property type="component" value="Unassembled WGS sequence"/>
</dbReference>
<dbReference type="Gene3D" id="3.40.390.10">
    <property type="entry name" value="Collagenase (Catalytic Domain)"/>
    <property type="match status" value="1"/>
</dbReference>
<gene>
    <name evidence="1" type="ORF">PFR001_LOCUS5276</name>
</gene>
<comment type="caution">
    <text evidence="1">The sequence shown here is derived from an EMBL/GenBank/DDBJ whole genome shotgun (WGS) entry which is preliminary data.</text>
</comment>
<dbReference type="Gene3D" id="1.10.1380.10">
    <property type="entry name" value="Neutral endopeptidase , domain2"/>
    <property type="match status" value="1"/>
</dbReference>
<dbReference type="EMBL" id="CAKLBC010001193">
    <property type="protein sequence ID" value="CAH0489900.1"/>
    <property type="molecule type" value="Genomic_DNA"/>
</dbReference>
<dbReference type="InterPro" id="IPR024079">
    <property type="entry name" value="MetalloPept_cat_dom_sf"/>
</dbReference>
<reference evidence="1 2" key="1">
    <citation type="submission" date="2021-11" db="EMBL/GenBank/DDBJ databases">
        <authorList>
            <person name="Islam A."/>
            <person name="Islam S."/>
            <person name="Flora M.S."/>
            <person name="Rahman M."/>
            <person name="Ziaur R.M."/>
            <person name="Epstein J.H."/>
            <person name="Hassan M."/>
            <person name="Klassen M."/>
            <person name="Woodard K."/>
            <person name="Webb A."/>
            <person name="Webby R.J."/>
            <person name="El Zowalaty M.E."/>
        </authorList>
    </citation>
    <scope>NUCLEOTIDE SEQUENCE [LARGE SCALE GENOMIC DNA]</scope>
    <source>
        <strain evidence="1">Pf1</strain>
    </source>
</reference>
<protein>
    <submittedName>
        <fullName evidence="1">Uncharacterized protein</fullName>
    </submittedName>
</protein>
<evidence type="ECO:0000313" key="2">
    <source>
        <dbReference type="Proteomes" id="UP001157938"/>
    </source>
</evidence>
<sequence>MKDELLLLNHEDESLVYASSLPLLMQKPVALGSWRPRCIAPLGGGFCGPRKPFTGPTRDPFSDRDNHVDGDKKVEILEDKSSVSLVFSTLDDKNEKVLKDVMQQGWLFVGELYDSCMNSNSTNSTMVTDASLKVLSPVLEQIAPTKGKKKLFRVAGVLHKAGTSFSTELGVEVKARKALCACCMQRSMDCHCRIPFGWGLRATAPQVPQ</sequence>
<organism evidence="1 2">
    <name type="scientific">Peronospora farinosa</name>
    <dbReference type="NCBI Taxonomy" id="134698"/>
    <lineage>
        <taxon>Eukaryota</taxon>
        <taxon>Sar</taxon>
        <taxon>Stramenopiles</taxon>
        <taxon>Oomycota</taxon>
        <taxon>Peronosporomycetes</taxon>
        <taxon>Peronosporales</taxon>
        <taxon>Peronosporaceae</taxon>
        <taxon>Peronospora</taxon>
    </lineage>
</organism>